<organism evidence="2 3">
    <name type="scientific">Tegillarca granosa</name>
    <name type="common">Malaysian cockle</name>
    <name type="synonym">Anadara granosa</name>
    <dbReference type="NCBI Taxonomy" id="220873"/>
    <lineage>
        <taxon>Eukaryota</taxon>
        <taxon>Metazoa</taxon>
        <taxon>Spiralia</taxon>
        <taxon>Lophotrochozoa</taxon>
        <taxon>Mollusca</taxon>
        <taxon>Bivalvia</taxon>
        <taxon>Autobranchia</taxon>
        <taxon>Pteriomorphia</taxon>
        <taxon>Arcoida</taxon>
        <taxon>Arcoidea</taxon>
        <taxon>Arcidae</taxon>
        <taxon>Tegillarca</taxon>
    </lineage>
</organism>
<comment type="caution">
    <text evidence="2">The sequence shown here is derived from an EMBL/GenBank/DDBJ whole genome shotgun (WGS) entry which is preliminary data.</text>
</comment>
<dbReference type="Pfam" id="PF16178">
    <property type="entry name" value="Anoct_dimer"/>
    <property type="match status" value="1"/>
</dbReference>
<protein>
    <recommendedName>
        <fullName evidence="1">Anoctamin dimerisation domain-containing protein</fullName>
    </recommendedName>
</protein>
<dbReference type="Proteomes" id="UP001217089">
    <property type="component" value="Unassembled WGS sequence"/>
</dbReference>
<evidence type="ECO:0000313" key="2">
    <source>
        <dbReference type="EMBL" id="KAJ8319691.1"/>
    </source>
</evidence>
<sequence length="309" mass="35935">MEDGCFKELGARVYVECKTSQILLEHTSIICSLGLLHLLKTDDYVSAPFLMDRIHLYQGFEDPTHFFKPARRSLLVHHILINLDIRSKEDRKEAVLQNRGDEDKPNTCTSCLSFLPCFKHTKNKDDEVLHTMGEALSNLFNCIYIFSPVYCKNGFLELIQMPFMSPRQDTMILCNYGQDISATLLCHQDKTLMLPCYVTKTRHWCYLALSPRQTLVLPCYVTKTTSLVLPCYVTKTRHWCYLSMSPRQDIDVTLLCHQTRLWCYLAMSTKTRHWCYPGLSPRQDISVTLLCHQDKTLMLPCYVTKTTHW</sequence>
<dbReference type="EMBL" id="JARBDR010000156">
    <property type="protein sequence ID" value="KAJ8319691.1"/>
    <property type="molecule type" value="Genomic_DNA"/>
</dbReference>
<keyword evidence="3" id="KW-1185">Reference proteome</keyword>
<proteinExistence type="predicted"/>
<evidence type="ECO:0000313" key="3">
    <source>
        <dbReference type="Proteomes" id="UP001217089"/>
    </source>
</evidence>
<dbReference type="InterPro" id="IPR032394">
    <property type="entry name" value="Anoct_dimer"/>
</dbReference>
<gene>
    <name evidence="2" type="ORF">KUTeg_002756</name>
</gene>
<name>A0ABQ9FU86_TEGGR</name>
<reference evidence="2 3" key="1">
    <citation type="submission" date="2022-12" db="EMBL/GenBank/DDBJ databases">
        <title>Chromosome-level genome of Tegillarca granosa.</title>
        <authorList>
            <person name="Kim J."/>
        </authorList>
    </citation>
    <scope>NUCLEOTIDE SEQUENCE [LARGE SCALE GENOMIC DNA]</scope>
    <source>
        <strain evidence="2">Teg-2019</strain>
        <tissue evidence="2">Adductor muscle</tissue>
    </source>
</reference>
<accession>A0ABQ9FU86</accession>
<feature type="domain" description="Anoctamin dimerisation" evidence="1">
    <location>
        <begin position="40"/>
        <end position="92"/>
    </location>
</feature>
<evidence type="ECO:0000259" key="1">
    <source>
        <dbReference type="Pfam" id="PF16178"/>
    </source>
</evidence>